<evidence type="ECO:0000313" key="2">
    <source>
        <dbReference type="Proteomes" id="UP001157186"/>
    </source>
</evidence>
<name>A0ABQ6GM57_9GAMM</name>
<reference evidence="1 2" key="1">
    <citation type="submission" date="2023-03" db="EMBL/GenBank/DDBJ databases">
        <title>Draft genome sequence of Thalassotalea insulae KCTC 62186T.</title>
        <authorList>
            <person name="Sawabe T."/>
        </authorList>
    </citation>
    <scope>NUCLEOTIDE SEQUENCE [LARGE SCALE GENOMIC DNA]</scope>
    <source>
        <strain evidence="1 2">KCTC 62186</strain>
    </source>
</reference>
<dbReference type="RefSeq" id="WP_284242486.1">
    <property type="nucleotide sequence ID" value="NZ_BSST01000001.1"/>
</dbReference>
<sequence>MIDISFEINGRKVNPNNIGDELEAAVLSGVADSIKSDIGNITCPEHGQRPKITIKGRNIDNLSFDVSGCCDKLIEKVDSKLK</sequence>
<proteinExistence type="predicted"/>
<protein>
    <submittedName>
        <fullName evidence="1">Uncharacterized protein</fullName>
    </submittedName>
</protein>
<gene>
    <name evidence="1" type="ORF">tinsulaeT_00340</name>
</gene>
<dbReference type="EMBL" id="BSST01000001">
    <property type="protein sequence ID" value="GLX76694.1"/>
    <property type="molecule type" value="Genomic_DNA"/>
</dbReference>
<evidence type="ECO:0000313" key="1">
    <source>
        <dbReference type="EMBL" id="GLX76694.1"/>
    </source>
</evidence>
<accession>A0ABQ6GM57</accession>
<organism evidence="1 2">
    <name type="scientific">Thalassotalea insulae</name>
    <dbReference type="NCBI Taxonomy" id="2056778"/>
    <lineage>
        <taxon>Bacteria</taxon>
        <taxon>Pseudomonadati</taxon>
        <taxon>Pseudomonadota</taxon>
        <taxon>Gammaproteobacteria</taxon>
        <taxon>Alteromonadales</taxon>
        <taxon>Colwelliaceae</taxon>
        <taxon>Thalassotalea</taxon>
    </lineage>
</organism>
<dbReference type="Proteomes" id="UP001157186">
    <property type="component" value="Unassembled WGS sequence"/>
</dbReference>
<comment type="caution">
    <text evidence="1">The sequence shown here is derived from an EMBL/GenBank/DDBJ whole genome shotgun (WGS) entry which is preliminary data.</text>
</comment>
<keyword evidence="2" id="KW-1185">Reference proteome</keyword>